<dbReference type="InterPro" id="IPR020901">
    <property type="entry name" value="Prtase_inh_Kunz-CS"/>
</dbReference>
<feature type="signal peptide" evidence="4">
    <location>
        <begin position="1"/>
        <end position="16"/>
    </location>
</feature>
<dbReference type="SMART" id="SM00131">
    <property type="entry name" value="KU"/>
    <property type="match status" value="2"/>
</dbReference>
<evidence type="ECO:0000256" key="4">
    <source>
        <dbReference type="SAM" id="SignalP"/>
    </source>
</evidence>
<comment type="caution">
    <text evidence="6">The sequence shown here is derived from an EMBL/GenBank/DDBJ whole genome shotgun (WGS) entry which is preliminary data.</text>
</comment>
<dbReference type="PROSITE" id="PS50279">
    <property type="entry name" value="BPTI_KUNITZ_2"/>
    <property type="match status" value="2"/>
</dbReference>
<dbReference type="InterPro" id="IPR002223">
    <property type="entry name" value="Kunitz_BPTI"/>
</dbReference>
<reference evidence="7" key="1">
    <citation type="journal article" date="2015" name="Nat. Genet.">
        <title>The genome and transcriptome of the zoonotic hookworm Ancylostoma ceylanicum identify infection-specific gene families.</title>
        <authorList>
            <person name="Schwarz E.M."/>
            <person name="Hu Y."/>
            <person name="Antoshechkin I."/>
            <person name="Miller M.M."/>
            <person name="Sternberg P.W."/>
            <person name="Aroian R.V."/>
        </authorList>
    </citation>
    <scope>NUCLEOTIDE SEQUENCE</scope>
    <source>
        <strain evidence="7">HY135</strain>
    </source>
</reference>
<dbReference type="PANTHER" id="PTHR10083">
    <property type="entry name" value="KUNITZ-TYPE PROTEASE INHIBITOR-RELATED"/>
    <property type="match status" value="1"/>
</dbReference>
<proteinExistence type="predicted"/>
<keyword evidence="1" id="KW-0646">Protease inhibitor</keyword>
<dbReference type="PRINTS" id="PR00759">
    <property type="entry name" value="BASICPTASE"/>
</dbReference>
<evidence type="ECO:0000256" key="3">
    <source>
        <dbReference type="ARBA" id="ARBA00023157"/>
    </source>
</evidence>
<dbReference type="STRING" id="53326.A0A016U5E5"/>
<keyword evidence="3" id="KW-1015">Disulfide bond</keyword>
<dbReference type="SUPFAM" id="SSF57362">
    <property type="entry name" value="BPTI-like"/>
    <property type="match status" value="2"/>
</dbReference>
<sequence>MQPALFVLFYAATAAAIVLPRCSHMIERGPCRAFKPRYGFDASTGECVPFIYGGCGGNSNRFLLKSQCERTCMRSRGGVDIDPGIQLLPIYPENDPICTLPLETGPCYALTTRYGFDAEIGKCVKFTYGGCQGNGNNFETEEECQESCLANMPMPIRLP</sequence>
<accession>A0A016U5E5</accession>
<dbReference type="Gene3D" id="4.10.410.10">
    <property type="entry name" value="Pancreatic trypsin inhibitor Kunitz domain"/>
    <property type="match status" value="2"/>
</dbReference>
<gene>
    <name evidence="6" type="primary">Acey_s0056.g2720</name>
    <name evidence="6" type="ORF">Y032_0056g2720</name>
</gene>
<dbReference type="FunFam" id="4.10.410.10:FF:000020">
    <property type="entry name" value="Collagen, type VI, alpha 3"/>
    <property type="match status" value="2"/>
</dbReference>
<keyword evidence="7" id="KW-1185">Reference proteome</keyword>
<organism evidence="6 7">
    <name type="scientific">Ancylostoma ceylanicum</name>
    <dbReference type="NCBI Taxonomy" id="53326"/>
    <lineage>
        <taxon>Eukaryota</taxon>
        <taxon>Metazoa</taxon>
        <taxon>Ecdysozoa</taxon>
        <taxon>Nematoda</taxon>
        <taxon>Chromadorea</taxon>
        <taxon>Rhabditida</taxon>
        <taxon>Rhabditina</taxon>
        <taxon>Rhabditomorpha</taxon>
        <taxon>Strongyloidea</taxon>
        <taxon>Ancylostomatidae</taxon>
        <taxon>Ancylostomatinae</taxon>
        <taxon>Ancylostoma</taxon>
    </lineage>
</organism>
<protein>
    <recommendedName>
        <fullName evidence="5">BPTI/Kunitz inhibitor domain-containing protein</fullName>
    </recommendedName>
</protein>
<evidence type="ECO:0000256" key="1">
    <source>
        <dbReference type="ARBA" id="ARBA00022690"/>
    </source>
</evidence>
<dbReference type="Pfam" id="PF00014">
    <property type="entry name" value="Kunitz_BPTI"/>
    <property type="match status" value="2"/>
</dbReference>
<dbReference type="OrthoDB" id="4473401at2759"/>
<dbReference type="AlphaFoldDB" id="A0A016U5E5"/>
<feature type="domain" description="BPTI/Kunitz inhibitor" evidence="5">
    <location>
        <begin position="98"/>
        <end position="148"/>
    </location>
</feature>
<dbReference type="GO" id="GO:0004867">
    <property type="term" value="F:serine-type endopeptidase inhibitor activity"/>
    <property type="evidence" value="ECO:0007669"/>
    <property type="project" value="UniProtKB-KW"/>
</dbReference>
<keyword evidence="2" id="KW-0722">Serine protease inhibitor</keyword>
<evidence type="ECO:0000313" key="7">
    <source>
        <dbReference type="Proteomes" id="UP000024635"/>
    </source>
</evidence>
<dbReference type="InterPro" id="IPR036880">
    <property type="entry name" value="Kunitz_BPTI_sf"/>
</dbReference>
<dbReference type="EMBL" id="JARK01001392">
    <property type="protein sequence ID" value="EYC10390.1"/>
    <property type="molecule type" value="Genomic_DNA"/>
</dbReference>
<feature type="chain" id="PRO_5001487889" description="BPTI/Kunitz inhibitor domain-containing protein" evidence="4">
    <location>
        <begin position="17"/>
        <end position="159"/>
    </location>
</feature>
<dbReference type="PROSITE" id="PS00280">
    <property type="entry name" value="BPTI_KUNITZ_1"/>
    <property type="match status" value="2"/>
</dbReference>
<evidence type="ECO:0000256" key="2">
    <source>
        <dbReference type="ARBA" id="ARBA00022900"/>
    </source>
</evidence>
<name>A0A016U5E5_9BILA</name>
<dbReference type="CDD" id="cd00109">
    <property type="entry name" value="Kunitz-type"/>
    <property type="match status" value="2"/>
</dbReference>
<dbReference type="Proteomes" id="UP000024635">
    <property type="component" value="Unassembled WGS sequence"/>
</dbReference>
<dbReference type="GO" id="GO:0005615">
    <property type="term" value="C:extracellular space"/>
    <property type="evidence" value="ECO:0007669"/>
    <property type="project" value="TreeGrafter"/>
</dbReference>
<dbReference type="PANTHER" id="PTHR10083:SF328">
    <property type="entry name" value="TISSUE FACTOR PATHWAY INHIBITOR"/>
    <property type="match status" value="1"/>
</dbReference>
<evidence type="ECO:0000313" key="6">
    <source>
        <dbReference type="EMBL" id="EYC10390.1"/>
    </source>
</evidence>
<evidence type="ECO:0000259" key="5">
    <source>
        <dbReference type="PROSITE" id="PS50279"/>
    </source>
</evidence>
<keyword evidence="4" id="KW-0732">Signal</keyword>
<dbReference type="InterPro" id="IPR050098">
    <property type="entry name" value="TFPI/VKTCI-like"/>
</dbReference>
<feature type="domain" description="BPTI/Kunitz inhibitor" evidence="5">
    <location>
        <begin position="22"/>
        <end position="72"/>
    </location>
</feature>